<evidence type="ECO:0000313" key="2">
    <source>
        <dbReference type="EMBL" id="HHM02487.1"/>
    </source>
</evidence>
<dbReference type="GO" id="GO:0016787">
    <property type="term" value="F:hydrolase activity"/>
    <property type="evidence" value="ECO:0007669"/>
    <property type="project" value="InterPro"/>
</dbReference>
<dbReference type="PANTHER" id="PTHR36492">
    <property type="match status" value="1"/>
</dbReference>
<proteinExistence type="predicted"/>
<dbReference type="InterPro" id="IPR004843">
    <property type="entry name" value="Calcineurin-like_PHP"/>
</dbReference>
<dbReference type="InterPro" id="IPR052963">
    <property type="entry name" value="Pantetheine_PDE"/>
</dbReference>
<comment type="caution">
    <text evidence="2">The sequence shown here is derived from an EMBL/GenBank/DDBJ whole genome shotgun (WGS) entry which is preliminary data.</text>
</comment>
<dbReference type="PANTHER" id="PTHR36492:SF2">
    <property type="entry name" value="[ACYL-CARRIER-PROTEIN] PHOSPHODIESTERASE PPTH"/>
    <property type="match status" value="1"/>
</dbReference>
<organism evidence="2">
    <name type="scientific">Caldithrix abyssi</name>
    <dbReference type="NCBI Taxonomy" id="187145"/>
    <lineage>
        <taxon>Bacteria</taxon>
        <taxon>Pseudomonadati</taxon>
        <taxon>Calditrichota</taxon>
        <taxon>Calditrichia</taxon>
        <taxon>Calditrichales</taxon>
        <taxon>Calditrichaceae</taxon>
        <taxon>Caldithrix</taxon>
    </lineage>
</organism>
<accession>A0A7V5RPT6</accession>
<dbReference type="SUPFAM" id="SSF56300">
    <property type="entry name" value="Metallo-dependent phosphatases"/>
    <property type="match status" value="1"/>
</dbReference>
<dbReference type="Gene3D" id="3.60.21.10">
    <property type="match status" value="1"/>
</dbReference>
<sequence length="293" mass="34361">MRVWAISDLHTDFRENMRWVSNLSLEDYTSDIIIVAGDISDDIGILEKTLLLLKHRFARVFFVPGNHDLWIRRDGYSHSLEKFYKVLNVCASCEVEYSPRLIGEETPSLCVLPLFSWYVKPEEGPDSLYMRKPGEDPGLKVWMDDYHIVWPVFDGADNASDFFLGRNLEHDTRFFRAPVLSFSHFLPRRDLIMSLKRPVDKQGRPFKDPHPKFNFSRFAGSAHLDIQLRAMGSVFHIYGHQHRNRYREIEGVRYFSHNLGYARERAFAGIDDKLYFPKLVWSEEDGFSTYPEN</sequence>
<dbReference type="AlphaFoldDB" id="A0A7V5RPT6"/>
<gene>
    <name evidence="2" type="ORF">ENJ15_05685</name>
</gene>
<protein>
    <submittedName>
        <fullName evidence="2">Metallophosphoesterase</fullName>
    </submittedName>
</protein>
<evidence type="ECO:0000259" key="1">
    <source>
        <dbReference type="Pfam" id="PF00149"/>
    </source>
</evidence>
<feature type="domain" description="Calcineurin-like phosphoesterase" evidence="1">
    <location>
        <begin position="1"/>
        <end position="145"/>
    </location>
</feature>
<dbReference type="InterPro" id="IPR029052">
    <property type="entry name" value="Metallo-depent_PP-like"/>
</dbReference>
<dbReference type="EMBL" id="DRLI01000216">
    <property type="protein sequence ID" value="HHM02487.1"/>
    <property type="molecule type" value="Genomic_DNA"/>
</dbReference>
<name>A0A7V5RPT6_CALAY</name>
<reference evidence="2" key="1">
    <citation type="journal article" date="2020" name="mSystems">
        <title>Genome- and Community-Level Interaction Insights into Carbon Utilization and Element Cycling Functions of Hydrothermarchaeota in Hydrothermal Sediment.</title>
        <authorList>
            <person name="Zhou Z."/>
            <person name="Liu Y."/>
            <person name="Xu W."/>
            <person name="Pan J."/>
            <person name="Luo Z.H."/>
            <person name="Li M."/>
        </authorList>
    </citation>
    <scope>NUCLEOTIDE SEQUENCE [LARGE SCALE GENOMIC DNA]</scope>
    <source>
        <strain evidence="2">HyVt-460</strain>
    </source>
</reference>
<dbReference type="Proteomes" id="UP000885771">
    <property type="component" value="Unassembled WGS sequence"/>
</dbReference>
<dbReference type="Pfam" id="PF00149">
    <property type="entry name" value="Metallophos"/>
    <property type="match status" value="1"/>
</dbReference>
<dbReference type="CDD" id="cd00838">
    <property type="entry name" value="MPP_superfamily"/>
    <property type="match status" value="2"/>
</dbReference>